<sequence>MGHWIKCGDPRALCFRAFLLSLQGSLKMDCRSEGKKRGRRSIHVSVKRNMVNFSSMVQTGKTSMNRGSRLEQTRRKLVSLETKPLWVFICAWVAADGLRSGFKSSDLLISDGFPALSSSSRDGQ</sequence>
<comment type="caution">
    <text evidence="1">The sequence shown here is derived from an EMBL/GenBank/DDBJ whole genome shotgun (WGS) entry which is preliminary data.</text>
</comment>
<keyword evidence="2" id="KW-1185">Reference proteome</keyword>
<name>A0ABV0MUC9_9TELE</name>
<dbReference type="Proteomes" id="UP001476798">
    <property type="component" value="Unassembled WGS sequence"/>
</dbReference>
<dbReference type="EMBL" id="JAHRIO010012366">
    <property type="protein sequence ID" value="MEQ2162729.1"/>
    <property type="molecule type" value="Genomic_DNA"/>
</dbReference>
<organism evidence="1 2">
    <name type="scientific">Goodea atripinnis</name>
    <dbReference type="NCBI Taxonomy" id="208336"/>
    <lineage>
        <taxon>Eukaryota</taxon>
        <taxon>Metazoa</taxon>
        <taxon>Chordata</taxon>
        <taxon>Craniata</taxon>
        <taxon>Vertebrata</taxon>
        <taxon>Euteleostomi</taxon>
        <taxon>Actinopterygii</taxon>
        <taxon>Neopterygii</taxon>
        <taxon>Teleostei</taxon>
        <taxon>Neoteleostei</taxon>
        <taxon>Acanthomorphata</taxon>
        <taxon>Ovalentaria</taxon>
        <taxon>Atherinomorphae</taxon>
        <taxon>Cyprinodontiformes</taxon>
        <taxon>Goodeidae</taxon>
        <taxon>Goodea</taxon>
    </lineage>
</organism>
<evidence type="ECO:0000313" key="1">
    <source>
        <dbReference type="EMBL" id="MEQ2162729.1"/>
    </source>
</evidence>
<protein>
    <submittedName>
        <fullName evidence="1">Uncharacterized protein</fullName>
    </submittedName>
</protein>
<accession>A0ABV0MUC9</accession>
<reference evidence="1 2" key="1">
    <citation type="submission" date="2021-06" db="EMBL/GenBank/DDBJ databases">
        <authorList>
            <person name="Palmer J.M."/>
        </authorList>
    </citation>
    <scope>NUCLEOTIDE SEQUENCE [LARGE SCALE GENOMIC DNA]</scope>
    <source>
        <strain evidence="1 2">GA_2019</strain>
        <tissue evidence="1">Muscle</tissue>
    </source>
</reference>
<evidence type="ECO:0000313" key="2">
    <source>
        <dbReference type="Proteomes" id="UP001476798"/>
    </source>
</evidence>
<gene>
    <name evidence="1" type="ORF">GOODEAATRI_022787</name>
</gene>
<proteinExistence type="predicted"/>